<dbReference type="GO" id="GO:0004813">
    <property type="term" value="F:alanine-tRNA ligase activity"/>
    <property type="evidence" value="ECO:0007669"/>
    <property type="project" value="UniProtKB-EC"/>
</dbReference>
<dbReference type="GO" id="GO:0006419">
    <property type="term" value="P:alanyl-tRNA aminoacylation"/>
    <property type="evidence" value="ECO:0007669"/>
    <property type="project" value="InterPro"/>
</dbReference>
<dbReference type="Proteomes" id="UP000228888">
    <property type="component" value="Unassembled WGS sequence"/>
</dbReference>
<keyword evidence="9" id="KW-0030">Aminoacyl-tRNA synthetase</keyword>
<accession>A0A2H9M7L0</accession>
<dbReference type="Gene3D" id="3.30.980.10">
    <property type="entry name" value="Threonyl-trna Synthetase, Chain A, domain 2"/>
    <property type="match status" value="1"/>
</dbReference>
<accession>A0A2H9N2J2</accession>
<evidence type="ECO:0000313" key="16">
    <source>
        <dbReference type="EMBL" id="PIY99646.1"/>
    </source>
</evidence>
<dbReference type="InterPro" id="IPR023033">
    <property type="entry name" value="Ala_tRNA_ligase_euk/bac"/>
</dbReference>
<dbReference type="Pfam" id="PF01411">
    <property type="entry name" value="tRNA-synt_2c"/>
    <property type="match status" value="1"/>
</dbReference>
<dbReference type="PANTHER" id="PTHR11777">
    <property type="entry name" value="ALANYL-TRNA SYNTHETASE"/>
    <property type="match status" value="1"/>
</dbReference>
<dbReference type="Proteomes" id="UP000231232">
    <property type="component" value="Unassembled WGS sequence"/>
</dbReference>
<evidence type="ECO:0000313" key="17">
    <source>
        <dbReference type="EMBL" id="PJB03757.1"/>
    </source>
</evidence>
<dbReference type="GO" id="GO:0000049">
    <property type="term" value="F:tRNA binding"/>
    <property type="evidence" value="ECO:0007669"/>
    <property type="project" value="UniProtKB-KW"/>
</dbReference>
<dbReference type="SUPFAM" id="SSF55681">
    <property type="entry name" value="Class II aaRS and biotin synthetases"/>
    <property type="match status" value="1"/>
</dbReference>
<dbReference type="InterPro" id="IPR018164">
    <property type="entry name" value="Ala-tRNA-synth_IIc_N"/>
</dbReference>
<dbReference type="InterPro" id="IPR050058">
    <property type="entry name" value="Ala-tRNA_ligase"/>
</dbReference>
<keyword evidence="8" id="KW-0648">Protein biosynthesis</keyword>
<dbReference type="EMBL" id="PFUW01000032">
    <property type="protein sequence ID" value="PJB03757.1"/>
    <property type="molecule type" value="Genomic_DNA"/>
</dbReference>
<dbReference type="Gene3D" id="3.30.930.10">
    <property type="entry name" value="Bira Bifunctional Protein, Domain 2"/>
    <property type="match status" value="1"/>
</dbReference>
<dbReference type="InterPro" id="IPR012947">
    <property type="entry name" value="tRNA_SAD"/>
</dbReference>
<dbReference type="FunFam" id="3.30.980.10:FF:000004">
    <property type="entry name" value="Alanine--tRNA ligase, cytoplasmic"/>
    <property type="match status" value="1"/>
</dbReference>
<dbReference type="Proteomes" id="UP000228989">
    <property type="component" value="Unassembled WGS sequence"/>
</dbReference>
<dbReference type="GO" id="GO:0005524">
    <property type="term" value="F:ATP binding"/>
    <property type="evidence" value="ECO:0007669"/>
    <property type="project" value="UniProtKB-KW"/>
</dbReference>
<evidence type="ECO:0000313" key="11">
    <source>
        <dbReference type="EMBL" id="PIN66640.1"/>
    </source>
</evidence>
<keyword evidence="4 11" id="KW-0436">Ligase</keyword>
<evidence type="ECO:0000256" key="4">
    <source>
        <dbReference type="ARBA" id="ARBA00022598"/>
    </source>
</evidence>
<reference evidence="19 20" key="1">
    <citation type="submission" date="2017-09" db="EMBL/GenBank/DDBJ databases">
        <title>Depth-based differentiation of microbial function through sediment-hosted aquifers and enrichment of novel symbionts in the deep terrestrial subsurface.</title>
        <authorList>
            <person name="Probst A.J."/>
            <person name="Ladd B."/>
            <person name="Jarett J.K."/>
            <person name="Geller-Mcgrath D.E."/>
            <person name="Sieber C.M.K."/>
            <person name="Emerson J.B."/>
            <person name="Anantharaman K."/>
            <person name="Thomas B.C."/>
            <person name="Malmstrom R."/>
            <person name="Stieglmeier M."/>
            <person name="Klingl A."/>
            <person name="Woyke T."/>
            <person name="Ryan C.M."/>
            <person name="Banfield J.F."/>
        </authorList>
    </citation>
    <scope>NUCLEOTIDE SEQUENCE [LARGE SCALE GENOMIC DNA]</scope>
</reference>
<keyword evidence="6" id="KW-0067">ATP-binding</keyword>
<comment type="similarity">
    <text evidence="1">Belongs to the class-II aminoacyl-tRNA synthetase family.</text>
</comment>
<accession>A0A2H9M3F3</accession>
<evidence type="ECO:0000256" key="6">
    <source>
        <dbReference type="ARBA" id="ARBA00022840"/>
    </source>
</evidence>
<evidence type="ECO:0000256" key="8">
    <source>
        <dbReference type="ARBA" id="ARBA00022917"/>
    </source>
</evidence>
<evidence type="ECO:0000313" key="21">
    <source>
        <dbReference type="Proteomes" id="UP000229789"/>
    </source>
</evidence>
<accession>A0A2H9RDD9</accession>
<dbReference type="SUPFAM" id="SSF101353">
    <property type="entry name" value="Putative anticodon-binding domain of alanyl-tRNA synthetase (AlaRS)"/>
    <property type="match status" value="1"/>
</dbReference>
<accession>A0A2H9MNC1</accession>
<keyword evidence="5" id="KW-0547">Nucleotide-binding</keyword>
<dbReference type="InterPro" id="IPR002318">
    <property type="entry name" value="Ala-tRNA-lgiase_IIc"/>
</dbReference>
<dbReference type="EMBL" id="PFMG01000066">
    <property type="protein sequence ID" value="PIY99646.1"/>
    <property type="molecule type" value="Genomic_DNA"/>
</dbReference>
<dbReference type="SMART" id="SM00863">
    <property type="entry name" value="tRNA_SAD"/>
    <property type="match status" value="1"/>
</dbReference>
<evidence type="ECO:0000256" key="7">
    <source>
        <dbReference type="ARBA" id="ARBA00022884"/>
    </source>
</evidence>
<evidence type="ECO:0000313" key="15">
    <source>
        <dbReference type="EMBL" id="PIX28129.1"/>
    </source>
</evidence>
<dbReference type="GO" id="GO:0005829">
    <property type="term" value="C:cytosol"/>
    <property type="evidence" value="ECO:0007669"/>
    <property type="project" value="TreeGrafter"/>
</dbReference>
<dbReference type="EC" id="6.1.1.7" evidence="2"/>
<dbReference type="InterPro" id="IPR018165">
    <property type="entry name" value="Ala-tRNA-synth_IIc_core"/>
</dbReference>
<dbReference type="CDD" id="cd00673">
    <property type="entry name" value="AlaRS_core"/>
    <property type="match status" value="1"/>
</dbReference>
<dbReference type="Proteomes" id="UP000229789">
    <property type="component" value="Unassembled WGS sequence"/>
</dbReference>
<dbReference type="Pfam" id="PF07973">
    <property type="entry name" value="tRNA_SAD"/>
    <property type="match status" value="1"/>
</dbReference>
<dbReference type="EMBL" id="PETW01000021">
    <property type="protein sequence ID" value="PIV46490.1"/>
    <property type="molecule type" value="Genomic_DNA"/>
</dbReference>
<evidence type="ECO:0000256" key="2">
    <source>
        <dbReference type="ARBA" id="ARBA00013168"/>
    </source>
</evidence>
<name>A0A2G9LKD6_HUBC1</name>
<dbReference type="EMBL" id="PEUT01000020">
    <property type="protein sequence ID" value="PIV13837.1"/>
    <property type="molecule type" value="Genomic_DNA"/>
</dbReference>
<accession>A0A2H9P806</accession>
<organism evidence="11 21">
    <name type="scientific">Huberarchaeum crystalense</name>
    <dbReference type="NCBI Taxonomy" id="2014257"/>
    <lineage>
        <taxon>Archaea</taxon>
        <taxon>Candidatus Huberarchaeota</taxon>
        <taxon>Candidatus Huberarchaeia</taxon>
        <taxon>Candidatus Huberarchaeales</taxon>
        <taxon>Candidatus Huberarchaeaceae</taxon>
        <taxon>Candidatus Huberarchaeum</taxon>
    </lineage>
</organism>
<dbReference type="EMBL" id="PFSX01000025">
    <property type="protein sequence ID" value="PJC01541.1"/>
    <property type="molecule type" value="Genomic_DNA"/>
</dbReference>
<reference evidence="11 21" key="2">
    <citation type="submission" date="2017-09" db="EMBL/GenBank/DDBJ databases">
        <title>Depth-based differentiation of microbial function through sediment-hosted aquifers and enrichment of novel symbionts in the deep terrestrial subsurface.</title>
        <authorList>
            <person name="Probst A.J."/>
            <person name="Ladd B."/>
            <person name="Jarett J.K."/>
            <person name="Geller-Mcgrath D.E."/>
            <person name="Sieber C.M."/>
            <person name="Emerson J.B."/>
            <person name="Anantharaman K."/>
            <person name="Thomas B.C."/>
            <person name="Malmstrom R."/>
            <person name="Stieglmeier M."/>
            <person name="Klingl A."/>
            <person name="Woyke T."/>
            <person name="Ryan C.M."/>
            <person name="Banfield J.F."/>
        </authorList>
    </citation>
    <scope>NUCLEOTIDE SEQUENCE [LARGE SCALE GENOMIC DNA]</scope>
    <source>
        <strain evidence="13">CG02_land_8_20_14_3_00_31_209</strain>
        <strain evidence="12">CG03_land_8_20_14_0_80_31_114</strain>
        <strain evidence="14">CG17_big_fil_post_rev_8_21_14_2_50_31_73</strain>
        <strain evidence="11">CG18_big_fil_WC_8_21_14_2_50_31_19</strain>
        <strain evidence="16">CG_4_10_14_0_8_um_filter_31_133</strain>
        <strain evidence="15">CG_4_8_14_3_um_filter</strain>
        <strain evidence="18">CG_4_9_14_0_8_um_filter_31_21</strain>
        <strain evidence="17">CG_4_9_14_3_um_filter_31_125</strain>
    </source>
</reference>
<dbReference type="Gene3D" id="3.30.54.20">
    <property type="match status" value="1"/>
</dbReference>
<protein>
    <recommendedName>
        <fullName evidence="2">alanine--tRNA ligase</fullName>
        <ecNumber evidence="2">6.1.1.7</ecNumber>
    </recommendedName>
</protein>
<sequence length="621" mass="71702">MNSNKIRAKYLKFFKDKGHVIIPSASLIPENDSTTLFTGSGMQPLVPFLLGESHSLGKRLVNSQKCFRSEDIEEIGNNRHTTFFEMLGNWSLGDYFKKEQISWIFEFLTKEIKLDPKRIYVTVFRGTKNKEITRDNKSAKIWQQEFAKVGVDAKIVDNVEKKGIQNRRIFFYPEEKNWWSRAGTPIKMPESEPGGPDSEIFWDFGKERNLHENSQWKDLPCHPNCDCGRFMEIGNSVFIEYIKTKNTFKFLPKKNIDFGGGLERILAAANDNPDIFLIDIFEDAKRKIEEISGKKYAKNKEQTFAFRVILDHLRAATFLISDGAVPSNKDQGYFTRRLIRRAVRFGNNLGIKQNFCKQISNSFVEFYKDVYPELEKNKDKIFEEIDNEESKFKQTLGKGLSLFKRETEKIQQGQVIPGKQAFYFYQSFGFPIELTQELAKEKGLKVDVEGFNEEIKQHQKLSRVGAEMKFAGGLANHSEQNIKYHTTTHLLHASLRQVLGEHVEQKGSNITSERLRFDFSHPNKMTDEEKKQVEDLVNKWIKQNIEVVCEEISYEKAKEKGALGLFKDKYGDKVKVYLIGDVSREICGGPHIKKTGDLGKFKIIKEESISIGIRRIKAVLE</sequence>
<accession>A0A2H9QS04</accession>
<dbReference type="PROSITE" id="PS50860">
    <property type="entry name" value="AA_TRNA_LIGASE_II_ALA"/>
    <property type="match status" value="1"/>
</dbReference>
<dbReference type="PRINTS" id="PR00980">
    <property type="entry name" value="TRNASYNTHALA"/>
</dbReference>
<dbReference type="GO" id="GO:0002161">
    <property type="term" value="F:aminoacyl-tRNA deacylase activity"/>
    <property type="evidence" value="ECO:0007669"/>
    <property type="project" value="TreeGrafter"/>
</dbReference>
<evidence type="ECO:0000256" key="9">
    <source>
        <dbReference type="ARBA" id="ARBA00023146"/>
    </source>
</evidence>
<evidence type="ECO:0000256" key="1">
    <source>
        <dbReference type="ARBA" id="ARBA00008226"/>
    </source>
</evidence>
<dbReference type="Proteomes" id="UP000228874">
    <property type="component" value="Unassembled WGS sequence"/>
</dbReference>
<dbReference type="EMBL" id="PFIH01000026">
    <property type="protein sequence ID" value="PIX28129.1"/>
    <property type="molecule type" value="Genomic_DNA"/>
</dbReference>
<evidence type="ECO:0000313" key="19">
    <source>
        <dbReference type="Proteomes" id="UP000228874"/>
    </source>
</evidence>
<dbReference type="HAMAP" id="MF_00036_B">
    <property type="entry name" value="Ala_tRNA_synth_B"/>
    <property type="match status" value="1"/>
</dbReference>
<dbReference type="InterPro" id="IPR018162">
    <property type="entry name" value="Ala-tRNA-ligase_IIc_anticod-bd"/>
</dbReference>
<evidence type="ECO:0000313" key="14">
    <source>
        <dbReference type="EMBL" id="PIV89902.1"/>
    </source>
</evidence>
<comment type="caution">
    <text evidence="11">The sequence shown here is derived from an EMBL/GenBank/DDBJ whole genome shotgun (WGS) entry which is preliminary data.</text>
</comment>
<feature type="domain" description="Alanyl-transfer RNA synthetases family profile" evidence="10">
    <location>
        <begin position="1"/>
        <end position="621"/>
    </location>
</feature>
<dbReference type="Proteomes" id="UP000230477">
    <property type="component" value="Unassembled WGS sequence"/>
</dbReference>
<dbReference type="NCBIfam" id="NF002436">
    <property type="entry name" value="PRK01584.1"/>
    <property type="match status" value="1"/>
</dbReference>
<keyword evidence="7" id="KW-0694">RNA-binding</keyword>
<dbReference type="Proteomes" id="UP000231449">
    <property type="component" value="Unassembled WGS sequence"/>
</dbReference>
<dbReference type="SUPFAM" id="SSF55186">
    <property type="entry name" value="ThrRS/AlaRS common domain"/>
    <property type="match status" value="1"/>
</dbReference>
<accession>A0A2G9LKD6</accession>
<dbReference type="Proteomes" id="UP000230713">
    <property type="component" value="Unassembled WGS sequence"/>
</dbReference>
<dbReference type="AlphaFoldDB" id="A0A2G9LKD6"/>
<evidence type="ECO:0000256" key="5">
    <source>
        <dbReference type="ARBA" id="ARBA00022741"/>
    </source>
</evidence>
<keyword evidence="3" id="KW-0820">tRNA-binding</keyword>
<evidence type="ECO:0000313" key="18">
    <source>
        <dbReference type="EMBL" id="PJC01541.1"/>
    </source>
</evidence>
<evidence type="ECO:0000256" key="3">
    <source>
        <dbReference type="ARBA" id="ARBA00022555"/>
    </source>
</evidence>
<evidence type="ECO:0000313" key="12">
    <source>
        <dbReference type="EMBL" id="PIV13837.1"/>
    </source>
</evidence>
<dbReference type="InterPro" id="IPR045864">
    <property type="entry name" value="aa-tRNA-synth_II/BPL/LPL"/>
</dbReference>
<evidence type="ECO:0000313" key="13">
    <source>
        <dbReference type="EMBL" id="PIV46490.1"/>
    </source>
</evidence>
<evidence type="ECO:0000313" key="20">
    <source>
        <dbReference type="Proteomes" id="UP000228888"/>
    </source>
</evidence>
<gene>
    <name evidence="18" type="ORF">CO072_00910</name>
    <name evidence="17" type="ORF">CO124_01875</name>
    <name evidence="13" type="ORF">COS22_01070</name>
    <name evidence="12" type="ORF">COS45_00765</name>
    <name evidence="14" type="ORF">COW47_00225</name>
    <name evidence="11" type="ORF">COW69_01135</name>
    <name evidence="16" type="ORF">COY63_02490</name>
    <name evidence="15" type="ORF">COZ66_01140</name>
</gene>
<dbReference type="EMBL" id="PCUF01000011">
    <property type="protein sequence ID" value="PIN66640.1"/>
    <property type="molecule type" value="Genomic_DNA"/>
</dbReference>
<proteinExistence type="inferred from homology"/>
<dbReference type="EMBL" id="PFFF01000003">
    <property type="protein sequence ID" value="PIV89902.1"/>
    <property type="molecule type" value="Genomic_DNA"/>
</dbReference>
<dbReference type="PANTHER" id="PTHR11777:SF9">
    <property type="entry name" value="ALANINE--TRNA LIGASE, CYTOPLASMIC"/>
    <property type="match status" value="1"/>
</dbReference>
<dbReference type="InterPro" id="IPR018163">
    <property type="entry name" value="Thr/Ala-tRNA-synth_IIc_edit"/>
</dbReference>
<evidence type="ECO:0000259" key="10">
    <source>
        <dbReference type="PROSITE" id="PS50860"/>
    </source>
</evidence>